<dbReference type="InterPro" id="IPR011650">
    <property type="entry name" value="Peptidase_M20_dimer"/>
</dbReference>
<proteinExistence type="inferred from homology"/>
<keyword evidence="9" id="KW-1185">Reference proteome</keyword>
<keyword evidence="6" id="KW-0472">Membrane</keyword>
<dbReference type="Proteomes" id="UP000241890">
    <property type="component" value="Unassembled WGS sequence"/>
</dbReference>
<dbReference type="GO" id="GO:0008233">
    <property type="term" value="F:peptidase activity"/>
    <property type="evidence" value="ECO:0007669"/>
    <property type="project" value="UniProtKB-KW"/>
</dbReference>
<evidence type="ECO:0000256" key="4">
    <source>
        <dbReference type="ARBA" id="ARBA00022801"/>
    </source>
</evidence>
<dbReference type="PANTHER" id="PTHR45962">
    <property type="entry name" value="N-FATTY-ACYL-AMINO ACID SYNTHASE/HYDROLASE PM20D1"/>
    <property type="match status" value="1"/>
</dbReference>
<keyword evidence="6" id="KW-1133">Transmembrane helix</keyword>
<evidence type="ECO:0000313" key="9">
    <source>
        <dbReference type="Proteomes" id="UP000241890"/>
    </source>
</evidence>
<keyword evidence="3" id="KW-0479">Metal-binding</keyword>
<dbReference type="AlphaFoldDB" id="A0A2R5GHT4"/>
<dbReference type="Gene3D" id="1.10.150.900">
    <property type="match status" value="1"/>
</dbReference>
<reference evidence="8 9" key="1">
    <citation type="submission" date="2017-12" db="EMBL/GenBank/DDBJ databases">
        <title>Sequencing, de novo assembly and annotation of complete genome of a new Thraustochytrid species, strain FCC1311.</title>
        <authorList>
            <person name="Sedici K."/>
            <person name="Godart F."/>
            <person name="Aiese Cigliano R."/>
            <person name="Sanseverino W."/>
            <person name="Barakat M."/>
            <person name="Ortet P."/>
            <person name="Marechal E."/>
            <person name="Cagnac O."/>
            <person name="Amato A."/>
        </authorList>
    </citation>
    <scope>NUCLEOTIDE SEQUENCE [LARGE SCALE GENOMIC DNA]</scope>
</reference>
<evidence type="ECO:0000256" key="2">
    <source>
        <dbReference type="ARBA" id="ARBA00022670"/>
    </source>
</evidence>
<keyword evidence="2" id="KW-0645">Protease</keyword>
<dbReference type="SUPFAM" id="SSF53187">
    <property type="entry name" value="Zn-dependent exopeptidases"/>
    <property type="match status" value="1"/>
</dbReference>
<evidence type="ECO:0000256" key="6">
    <source>
        <dbReference type="SAM" id="Phobius"/>
    </source>
</evidence>
<dbReference type="Pfam" id="PF01546">
    <property type="entry name" value="Peptidase_M20"/>
    <property type="match status" value="1"/>
</dbReference>
<dbReference type="Gene3D" id="3.40.630.10">
    <property type="entry name" value="Zn peptidases"/>
    <property type="match status" value="1"/>
</dbReference>
<keyword evidence="6" id="KW-0812">Transmembrane</keyword>
<protein>
    <submittedName>
        <fullName evidence="8">N-fatty-acyl-amino acid synthase/hydrolase PM20D1</fullName>
    </submittedName>
</protein>
<dbReference type="FunFam" id="3.40.630.10:FF:000027">
    <property type="entry name" value="N-fatty-acyl-amino acid synthase/hydrolase PM20D1"/>
    <property type="match status" value="1"/>
</dbReference>
<keyword evidence="4 8" id="KW-0378">Hydrolase</keyword>
<accession>A0A2R5GHT4</accession>
<name>A0A2R5GHT4_9STRA</name>
<dbReference type="InterPro" id="IPR001261">
    <property type="entry name" value="ArgE/DapE_CS"/>
</dbReference>
<comment type="caution">
    <text evidence="8">The sequence shown here is derived from an EMBL/GenBank/DDBJ whole genome shotgun (WGS) entry which is preliminary data.</text>
</comment>
<dbReference type="Pfam" id="PF07687">
    <property type="entry name" value="M20_dimer"/>
    <property type="match status" value="1"/>
</dbReference>
<gene>
    <name evidence="8" type="ORF">FCC1311_040742</name>
</gene>
<organism evidence="8 9">
    <name type="scientific">Hondaea fermentalgiana</name>
    <dbReference type="NCBI Taxonomy" id="2315210"/>
    <lineage>
        <taxon>Eukaryota</taxon>
        <taxon>Sar</taxon>
        <taxon>Stramenopiles</taxon>
        <taxon>Bigyra</taxon>
        <taxon>Labyrinthulomycetes</taxon>
        <taxon>Thraustochytrida</taxon>
        <taxon>Thraustochytriidae</taxon>
        <taxon>Hondaea</taxon>
    </lineage>
</organism>
<dbReference type="OrthoDB" id="3064516at2759"/>
<evidence type="ECO:0000313" key="8">
    <source>
        <dbReference type="EMBL" id="GBG27851.1"/>
    </source>
</evidence>
<feature type="transmembrane region" description="Helical" evidence="6">
    <location>
        <begin position="96"/>
        <end position="118"/>
    </location>
</feature>
<dbReference type="PROSITE" id="PS00758">
    <property type="entry name" value="ARGE_DAPE_CPG2_1"/>
    <property type="match status" value="1"/>
</dbReference>
<dbReference type="GO" id="GO:0006508">
    <property type="term" value="P:proteolysis"/>
    <property type="evidence" value="ECO:0007669"/>
    <property type="project" value="UniProtKB-KW"/>
</dbReference>
<dbReference type="PANTHER" id="PTHR45962:SF1">
    <property type="entry name" value="N-FATTY-ACYL-AMINO ACID SYNTHASE_HYDROLASE PM20D1"/>
    <property type="match status" value="1"/>
</dbReference>
<dbReference type="EMBL" id="BEYU01000036">
    <property type="protein sequence ID" value="GBG27851.1"/>
    <property type="molecule type" value="Genomic_DNA"/>
</dbReference>
<feature type="transmembrane region" description="Helical" evidence="6">
    <location>
        <begin position="64"/>
        <end position="84"/>
    </location>
</feature>
<dbReference type="Gene3D" id="3.30.70.360">
    <property type="match status" value="1"/>
</dbReference>
<evidence type="ECO:0000256" key="3">
    <source>
        <dbReference type="ARBA" id="ARBA00022723"/>
    </source>
</evidence>
<feature type="domain" description="Peptidase M20 dimerisation" evidence="7">
    <location>
        <begin position="354"/>
        <end position="486"/>
    </location>
</feature>
<comment type="similarity">
    <text evidence="1">Belongs to the peptidase M20A family.</text>
</comment>
<dbReference type="InterPro" id="IPR002933">
    <property type="entry name" value="Peptidase_M20"/>
</dbReference>
<evidence type="ECO:0000256" key="1">
    <source>
        <dbReference type="ARBA" id="ARBA00006247"/>
    </source>
</evidence>
<dbReference type="InParanoid" id="A0A2R5GHT4"/>
<dbReference type="InterPro" id="IPR047177">
    <property type="entry name" value="Pept_M20A"/>
</dbReference>
<evidence type="ECO:0000256" key="5">
    <source>
        <dbReference type="ARBA" id="ARBA00022833"/>
    </source>
</evidence>
<sequence length="619" mass="67500">MGVEVESENMTPPRSHSCWVCASREAGYVGEPNALVKAQTTVEDTDVLGSVSHVFKSIGRVRQALGAVGWIAVVLLVSATVAEARDFRPSDGTQTLRLALLASASMAAIGLVVMINAARYGASFESQRARSSCLGRGEELKLDEAGAKRLAESLSRAIRLKTISFEPDDSNGDATDFGEFLKFHKLIEERFPRVHASSFVKRTVVNSYSLLYEWSGLDDQLAPIMLCAHMDVVPTPAASSWSIDDPFSGEIDANGVIWGRGAIDNKHNVIAQLEALETLLSAGVEQPERTVYFAFGHDEEIGGEGGAMHIGAEVKRRLKAAGHSALAFLIDEGPFLIKNVLPGLTEPIGLIGTTEKGSVSVKLSVSSAPPGHSSMPDASGQSNVAILTRAISRLEARPFPAVGLNYLIECWEMLGRELPLSYRVIFGNSWLFRPLLRKVLLQKNATAASVRTTTAITILRAGTKINVLPGEATACINHRIHPGDISHENVIAYDRKVINDPRVDVSLYGMENVLEPSPVTPTDAPQFRTLQRIIRQVFNAASVPNVMIGNTDTKHYWQLFDEEGGTHIFRFSPVVFECLEDTQMFHGIDERISTENLVKLHEFYVTLLSSVSQLDDPAN</sequence>
<evidence type="ECO:0000259" key="7">
    <source>
        <dbReference type="Pfam" id="PF07687"/>
    </source>
</evidence>
<dbReference type="GO" id="GO:0046872">
    <property type="term" value="F:metal ion binding"/>
    <property type="evidence" value="ECO:0007669"/>
    <property type="project" value="UniProtKB-KW"/>
</dbReference>
<keyword evidence="5" id="KW-0862">Zinc</keyword>